<organism evidence="3 4">
    <name type="scientific">Frateuria aurantia (strain ATCC 33424 / DSM 6220 / KCTC 2777 / LMG 1558 / NBRC 3245 / NCIMB 13370)</name>
    <name type="common">Acetobacter aurantius</name>
    <dbReference type="NCBI Taxonomy" id="767434"/>
    <lineage>
        <taxon>Bacteria</taxon>
        <taxon>Pseudomonadati</taxon>
        <taxon>Pseudomonadota</taxon>
        <taxon>Gammaproteobacteria</taxon>
        <taxon>Lysobacterales</taxon>
        <taxon>Rhodanobacteraceae</taxon>
        <taxon>Frateuria</taxon>
    </lineage>
</organism>
<dbReference type="SUPFAM" id="SSF63829">
    <property type="entry name" value="Calcium-dependent phosphotriesterase"/>
    <property type="match status" value="1"/>
</dbReference>
<dbReference type="STRING" id="767434.Fraau_2492"/>
<proteinExistence type="predicted"/>
<dbReference type="HOGENOM" id="CLU_036110_0_0_6"/>
<dbReference type="Gene3D" id="2.120.10.30">
    <property type="entry name" value="TolB, C-terminal domain"/>
    <property type="match status" value="1"/>
</dbReference>
<dbReference type="PANTHER" id="PTHR47572">
    <property type="entry name" value="LIPOPROTEIN-RELATED"/>
    <property type="match status" value="1"/>
</dbReference>
<evidence type="ECO:0000259" key="2">
    <source>
        <dbReference type="Pfam" id="PF08450"/>
    </source>
</evidence>
<keyword evidence="1" id="KW-0378">Hydrolase</keyword>
<dbReference type="PROSITE" id="PS51318">
    <property type="entry name" value="TAT"/>
    <property type="match status" value="1"/>
</dbReference>
<feature type="domain" description="SMP-30/Gluconolactonase/LRE-like region" evidence="2">
    <location>
        <begin position="95"/>
        <end position="387"/>
    </location>
</feature>
<name>H8L6N6_FRAAD</name>
<dbReference type="OrthoDB" id="241638at2"/>
<reference evidence="3" key="1">
    <citation type="submission" date="2012-02" db="EMBL/GenBank/DDBJ databases">
        <title>The complete genome of Frateuria aurantia DSM 6220.</title>
        <authorList>
            <consortium name="US DOE Joint Genome Institute (JGI-PGF)"/>
            <person name="Lucas S."/>
            <person name="Copeland A."/>
            <person name="Lapidus A."/>
            <person name="Glavina del Rio T."/>
            <person name="Dalin E."/>
            <person name="Tice H."/>
            <person name="Bruce D."/>
            <person name="Goodwin L."/>
            <person name="Pitluck S."/>
            <person name="Peters L."/>
            <person name="Ovchinnikova G."/>
            <person name="Teshima H."/>
            <person name="Kyrpides N."/>
            <person name="Mavromatis K."/>
            <person name="Ivanova N."/>
            <person name="Brettin T."/>
            <person name="Detter J.C."/>
            <person name="Han C."/>
            <person name="Larimer F."/>
            <person name="Land M."/>
            <person name="Hauser L."/>
            <person name="Markowitz V."/>
            <person name="Cheng J.-F."/>
            <person name="Hugenholtz P."/>
            <person name="Woyke T."/>
            <person name="Wu D."/>
            <person name="Brambilla E."/>
            <person name="Klenk H.-P."/>
            <person name="Eisen J.A."/>
        </authorList>
    </citation>
    <scope>NUCLEOTIDE SEQUENCE</scope>
    <source>
        <strain evidence="3">DSM 6220</strain>
    </source>
</reference>
<gene>
    <name evidence="3" type="ordered locus">Fraau_2492</name>
</gene>
<evidence type="ECO:0000313" key="4">
    <source>
        <dbReference type="Proteomes" id="UP000005234"/>
    </source>
</evidence>
<dbReference type="GO" id="GO:0016787">
    <property type="term" value="F:hydrolase activity"/>
    <property type="evidence" value="ECO:0007669"/>
    <property type="project" value="UniProtKB-KW"/>
</dbReference>
<dbReference type="RefSeq" id="WP_014403855.1">
    <property type="nucleotide sequence ID" value="NC_017033.1"/>
</dbReference>
<protein>
    <submittedName>
        <fullName evidence="3">Gluconolactonase</fullName>
    </submittedName>
</protein>
<dbReference type="InterPro" id="IPR006311">
    <property type="entry name" value="TAT_signal"/>
</dbReference>
<dbReference type="InterPro" id="IPR013658">
    <property type="entry name" value="SGL"/>
</dbReference>
<dbReference type="AlphaFoldDB" id="H8L6N6"/>
<keyword evidence="4" id="KW-1185">Reference proteome</keyword>
<dbReference type="PANTHER" id="PTHR47572:SF4">
    <property type="entry name" value="LACTONASE DRP35"/>
    <property type="match status" value="1"/>
</dbReference>
<dbReference type="InterPro" id="IPR011042">
    <property type="entry name" value="6-blade_b-propeller_TolB-like"/>
</dbReference>
<sequence>MSRPAAPHPDPVRRRLLQGAAGLGLASLAPASLFATERSGLKPPSVVTQPPRQWGPDAPPSFIPDPDVIALDPSFKNLAYFSGELRRVWTGHGWVEGPAWNSEGRFLLFSNTMDSRQYRYLWETGEVTVFRPEAYHPNGNTYDFEGRQITCEHQFRRVIRWEHDGSATVLADHWGRDTPFNSPNDVVVHRDGSIWFTDPAYGDTLAEGHVDEPGGAANPQGLLHWRLGDETTGAMGGRRRQPDHTFRIDPSGRVDAVLDQSLVADPNGICFSPDYRTLYVVSTPAAVGQQGPGGDQAIHAFDLDGSRISRPRIFTDMKFQGVQMNPDGIRADVYGNLWCGASGPLGLCGVFVFNPAGKLIGRIRLPQGCSNLTFGGPQRDHLFMCAAQSLYVLQLETQGAGPA</sequence>
<dbReference type="EMBL" id="CP003350">
    <property type="protein sequence ID" value="AFC86852.1"/>
    <property type="molecule type" value="Genomic_DNA"/>
</dbReference>
<dbReference type="KEGG" id="fau:Fraau_2492"/>
<dbReference type="Pfam" id="PF08450">
    <property type="entry name" value="SGL"/>
    <property type="match status" value="1"/>
</dbReference>
<evidence type="ECO:0000256" key="1">
    <source>
        <dbReference type="ARBA" id="ARBA00022801"/>
    </source>
</evidence>
<accession>H8L6N6</accession>
<dbReference type="InterPro" id="IPR051262">
    <property type="entry name" value="SMP-30/CGR1_Lactonase"/>
</dbReference>
<dbReference type="eggNOG" id="COG3386">
    <property type="taxonomic scope" value="Bacteria"/>
</dbReference>
<dbReference type="Proteomes" id="UP000005234">
    <property type="component" value="Chromosome"/>
</dbReference>
<evidence type="ECO:0000313" key="3">
    <source>
        <dbReference type="EMBL" id="AFC86852.1"/>
    </source>
</evidence>